<dbReference type="AlphaFoldDB" id="A0A2M6R7Y4"/>
<organism evidence="2 3">
    <name type="scientific">Candidatus Berkelbacteria bacterium CG10_big_fil_rev_8_21_14_0_10_43_14</name>
    <dbReference type="NCBI Taxonomy" id="1974515"/>
    <lineage>
        <taxon>Bacteria</taxon>
        <taxon>Candidatus Berkelbacteria</taxon>
    </lineage>
</organism>
<dbReference type="EMBL" id="PEZX01000045">
    <property type="protein sequence ID" value="PIS06636.1"/>
    <property type="molecule type" value="Genomic_DNA"/>
</dbReference>
<reference evidence="3" key="1">
    <citation type="submission" date="2017-09" db="EMBL/GenBank/DDBJ databases">
        <title>Depth-based differentiation of microbial function through sediment-hosted aquifers and enrichment of novel symbionts in the deep terrestrial subsurface.</title>
        <authorList>
            <person name="Probst A.J."/>
            <person name="Ladd B."/>
            <person name="Jarett J.K."/>
            <person name="Geller-Mcgrath D.E."/>
            <person name="Sieber C.M.K."/>
            <person name="Emerson J.B."/>
            <person name="Anantharaman K."/>
            <person name="Thomas B.C."/>
            <person name="Malmstrom R."/>
            <person name="Stieglmeier M."/>
            <person name="Klingl A."/>
            <person name="Woyke T."/>
            <person name="Ryan C.M."/>
            <person name="Banfield J.F."/>
        </authorList>
    </citation>
    <scope>NUCLEOTIDE SEQUENCE [LARGE SCALE GENOMIC DNA]</scope>
</reference>
<keyword evidence="1" id="KW-0812">Transmembrane</keyword>
<keyword evidence="1" id="KW-0472">Membrane</keyword>
<protein>
    <recommendedName>
        <fullName evidence="4">DUF2207 domain-containing protein</fullName>
    </recommendedName>
</protein>
<evidence type="ECO:0000313" key="2">
    <source>
        <dbReference type="EMBL" id="PIS06636.1"/>
    </source>
</evidence>
<evidence type="ECO:0000256" key="1">
    <source>
        <dbReference type="SAM" id="Phobius"/>
    </source>
</evidence>
<keyword evidence="1" id="KW-1133">Transmembrane helix</keyword>
<evidence type="ECO:0008006" key="4">
    <source>
        <dbReference type="Google" id="ProtNLM"/>
    </source>
</evidence>
<sequence length="292" mass="31872">MTVCGIGLLPAVVSASSLSGTNHDYIVTFNDNNQATVAASLTQTNYTDQPITNVSLTIPGEKVTVSRAVMSYTTQEKERYCERYTSTISTDSCFEYRDRDVTKTHIEVLKPTAEKKDAGMTVDIPLTTAIAPTKEATVYLVYKVFGYTKDAGMGQSNFAFETPSFTSQIDTVSVAVYVDDILYLKGSGRGKTNYTPSVVEGIEGFADTVSMSPMAFSGEFDRAVQEPETLSKTKSNLNPGDTFTVSGSYATSWLRIYYLPVLISIFGVIIFIAIIALGERSLARKQKEDNGK</sequence>
<evidence type="ECO:0000313" key="3">
    <source>
        <dbReference type="Proteomes" id="UP000231162"/>
    </source>
</evidence>
<gene>
    <name evidence="2" type="ORF">COT79_03660</name>
</gene>
<proteinExistence type="predicted"/>
<feature type="transmembrane region" description="Helical" evidence="1">
    <location>
        <begin position="256"/>
        <end position="277"/>
    </location>
</feature>
<comment type="caution">
    <text evidence="2">The sequence shown here is derived from an EMBL/GenBank/DDBJ whole genome shotgun (WGS) entry which is preliminary data.</text>
</comment>
<name>A0A2M6R7Y4_9BACT</name>
<dbReference type="Proteomes" id="UP000231162">
    <property type="component" value="Unassembled WGS sequence"/>
</dbReference>
<accession>A0A2M6R7Y4</accession>